<feature type="domain" description="C2H2-type" evidence="9">
    <location>
        <begin position="612"/>
        <end position="640"/>
    </location>
</feature>
<gene>
    <name evidence="10" type="ORF">MEUPH1_LOCUS9117</name>
</gene>
<feature type="region of interest" description="Disordered" evidence="8">
    <location>
        <begin position="363"/>
        <end position="382"/>
    </location>
</feature>
<feature type="domain" description="C2H2-type" evidence="9">
    <location>
        <begin position="472"/>
        <end position="499"/>
    </location>
</feature>
<keyword evidence="11" id="KW-1185">Reference proteome</keyword>
<dbReference type="Gene3D" id="3.30.160.60">
    <property type="entry name" value="Classic Zinc Finger"/>
    <property type="match status" value="6"/>
</dbReference>
<reference evidence="10 11" key="1">
    <citation type="submission" date="2023-01" db="EMBL/GenBank/DDBJ databases">
        <authorList>
            <person name="Whitehead M."/>
        </authorList>
    </citation>
    <scope>NUCLEOTIDE SEQUENCE [LARGE SCALE GENOMIC DNA]</scope>
</reference>
<organism evidence="10 11">
    <name type="scientific">Macrosiphum euphorbiae</name>
    <name type="common">potato aphid</name>
    <dbReference type="NCBI Taxonomy" id="13131"/>
    <lineage>
        <taxon>Eukaryota</taxon>
        <taxon>Metazoa</taxon>
        <taxon>Ecdysozoa</taxon>
        <taxon>Arthropoda</taxon>
        <taxon>Hexapoda</taxon>
        <taxon>Insecta</taxon>
        <taxon>Pterygota</taxon>
        <taxon>Neoptera</taxon>
        <taxon>Paraneoptera</taxon>
        <taxon>Hemiptera</taxon>
        <taxon>Sternorrhyncha</taxon>
        <taxon>Aphidomorpha</taxon>
        <taxon>Aphidoidea</taxon>
        <taxon>Aphididae</taxon>
        <taxon>Macrosiphini</taxon>
        <taxon>Macrosiphum</taxon>
    </lineage>
</organism>
<dbReference type="Proteomes" id="UP001160148">
    <property type="component" value="Unassembled WGS sequence"/>
</dbReference>
<evidence type="ECO:0000256" key="2">
    <source>
        <dbReference type="ARBA" id="ARBA00022723"/>
    </source>
</evidence>
<keyword evidence="5" id="KW-0862">Zinc</keyword>
<dbReference type="GO" id="GO:0005634">
    <property type="term" value="C:nucleus"/>
    <property type="evidence" value="ECO:0007669"/>
    <property type="project" value="UniProtKB-SubCell"/>
</dbReference>
<keyword evidence="2" id="KW-0479">Metal-binding</keyword>
<dbReference type="Pfam" id="PF00096">
    <property type="entry name" value="zf-C2H2"/>
    <property type="match status" value="3"/>
</dbReference>
<evidence type="ECO:0000256" key="6">
    <source>
        <dbReference type="ARBA" id="ARBA00023242"/>
    </source>
</evidence>
<evidence type="ECO:0000256" key="4">
    <source>
        <dbReference type="ARBA" id="ARBA00022771"/>
    </source>
</evidence>
<dbReference type="PROSITE" id="PS50157">
    <property type="entry name" value="ZINC_FINGER_C2H2_2"/>
    <property type="match status" value="7"/>
</dbReference>
<feature type="domain" description="C2H2-type" evidence="9">
    <location>
        <begin position="497"/>
        <end position="524"/>
    </location>
</feature>
<sequence length="749" mass="86956">MTSMKDFIQVEVTDDADAVTSELYVENIIENHAWYTVGDNHVSLVSENTEKVIKLETDMLDDCMWESRIEITNNVDNPSNMELPLECQDDSDNNIYLNHLNTSDLIFPCNICGKSFVLNYLLKNHMAEHKRQVHYKTNKCKFCGKQFKLKFGLNRHIQKHHNSMCATIVSTAPHTEIQNNDIISRPGQTEIISNTLERKSSDQMYKCKICGLFIDCSKYIEHKKYHERRNSIVSIVRDTPYFCIRKLSNIEHGFRNDDYDQPSQNKLIFTCRICKNPPSTDIHSFAIHMSDHRECNMHECIVCDKTFNSVVLWTAHMTYHQQQIDLNVSTVQFNLFESESNTFNTNNENIKLEPNIIQNSISIEDNNTDSATMSRNQKKETKSSSIKKTNYCNLCKRKFTKRCYFTNHMMIRHKINTNTPKQLTSIDCNESTILSENIELTNESEDKLSVPVNDKNYSLNNHVNKSNEKKSTFCILCNKNFAHLGALTNHMRIHVGHPCGFCEKKFSTKLQLNVHQKSHSKLKIDSISQDIIKCRYCKKECNSIFQWKNHMSMSKECRRHCKSYLPEFTSNKTVLDKTYLNTGSQKDKLVDIIQQKPAIIKKPNRSNQINGAKCDLCGKIYCNEYNLIRHVSVVHKKTYKPVTCNVCGITLKNKFSYEAHLRGTHKQLFKHYEGTNSTKKRTSEQIISVNTKKVTYTCRMCRIKFSDIIAFKKHSKIHTSDKYTCNDCGQQYETNLALGNHIWENHSAI</sequence>
<evidence type="ECO:0000256" key="7">
    <source>
        <dbReference type="PROSITE-ProRule" id="PRU00042"/>
    </source>
</evidence>
<dbReference type="GO" id="GO:0000978">
    <property type="term" value="F:RNA polymerase II cis-regulatory region sequence-specific DNA binding"/>
    <property type="evidence" value="ECO:0007669"/>
    <property type="project" value="TreeGrafter"/>
</dbReference>
<keyword evidence="4 7" id="KW-0863">Zinc-finger</keyword>
<evidence type="ECO:0000256" key="1">
    <source>
        <dbReference type="ARBA" id="ARBA00004123"/>
    </source>
</evidence>
<dbReference type="AlphaFoldDB" id="A0AAV0WBF6"/>
<feature type="domain" description="C2H2-type" evidence="9">
    <location>
        <begin position="696"/>
        <end position="723"/>
    </location>
</feature>
<dbReference type="SMART" id="SM00355">
    <property type="entry name" value="ZnF_C2H2"/>
    <property type="match status" value="13"/>
</dbReference>
<comment type="subcellular location">
    <subcellularLocation>
        <location evidence="1">Nucleus</location>
    </subcellularLocation>
</comment>
<evidence type="ECO:0000256" key="8">
    <source>
        <dbReference type="SAM" id="MobiDB-lite"/>
    </source>
</evidence>
<dbReference type="GO" id="GO:0008270">
    <property type="term" value="F:zinc ion binding"/>
    <property type="evidence" value="ECO:0007669"/>
    <property type="project" value="UniProtKB-KW"/>
</dbReference>
<dbReference type="InterPro" id="IPR036236">
    <property type="entry name" value="Znf_C2H2_sf"/>
</dbReference>
<feature type="compositionally biased region" description="Polar residues" evidence="8">
    <location>
        <begin position="363"/>
        <end position="375"/>
    </location>
</feature>
<comment type="caution">
    <text evidence="10">The sequence shown here is derived from an EMBL/GenBank/DDBJ whole genome shotgun (WGS) entry which is preliminary data.</text>
</comment>
<dbReference type="PANTHER" id="PTHR24376:SF235">
    <property type="entry name" value="C2H2-TYPE DOMAIN-CONTAINING PROTEIN"/>
    <property type="match status" value="1"/>
</dbReference>
<evidence type="ECO:0000313" key="10">
    <source>
        <dbReference type="EMBL" id="CAI6352931.1"/>
    </source>
</evidence>
<dbReference type="PANTHER" id="PTHR24376">
    <property type="entry name" value="ZINC FINGER PROTEIN"/>
    <property type="match status" value="1"/>
</dbReference>
<feature type="domain" description="C2H2-type" evidence="9">
    <location>
        <begin position="723"/>
        <end position="749"/>
    </location>
</feature>
<keyword evidence="3" id="KW-0677">Repeat</keyword>
<dbReference type="EMBL" id="CARXXK010000002">
    <property type="protein sequence ID" value="CAI6352931.1"/>
    <property type="molecule type" value="Genomic_DNA"/>
</dbReference>
<dbReference type="Pfam" id="PF13894">
    <property type="entry name" value="zf-C2H2_4"/>
    <property type="match status" value="1"/>
</dbReference>
<evidence type="ECO:0000313" key="11">
    <source>
        <dbReference type="Proteomes" id="UP001160148"/>
    </source>
</evidence>
<evidence type="ECO:0000256" key="3">
    <source>
        <dbReference type="ARBA" id="ARBA00022737"/>
    </source>
</evidence>
<name>A0AAV0WBF6_9HEMI</name>
<dbReference type="PROSITE" id="PS00028">
    <property type="entry name" value="ZINC_FINGER_C2H2_1"/>
    <property type="match status" value="9"/>
</dbReference>
<accession>A0AAV0WBF6</accession>
<dbReference type="Pfam" id="PF12874">
    <property type="entry name" value="zf-met"/>
    <property type="match status" value="1"/>
</dbReference>
<feature type="domain" description="C2H2-type" evidence="9">
    <location>
        <begin position="138"/>
        <end position="160"/>
    </location>
</feature>
<dbReference type="SUPFAM" id="SSF57667">
    <property type="entry name" value="beta-beta-alpha zinc fingers"/>
    <property type="match status" value="4"/>
</dbReference>
<proteinExistence type="predicted"/>
<dbReference type="GO" id="GO:0001228">
    <property type="term" value="F:DNA-binding transcription activator activity, RNA polymerase II-specific"/>
    <property type="evidence" value="ECO:0007669"/>
    <property type="project" value="TreeGrafter"/>
</dbReference>
<feature type="domain" description="C2H2-type" evidence="9">
    <location>
        <begin position="107"/>
        <end position="134"/>
    </location>
</feature>
<evidence type="ECO:0000259" key="9">
    <source>
        <dbReference type="PROSITE" id="PS50157"/>
    </source>
</evidence>
<protein>
    <recommendedName>
        <fullName evidence="9">C2H2-type domain-containing protein</fullName>
    </recommendedName>
</protein>
<keyword evidence="6" id="KW-0539">Nucleus</keyword>
<evidence type="ECO:0000256" key="5">
    <source>
        <dbReference type="ARBA" id="ARBA00022833"/>
    </source>
</evidence>
<dbReference type="InterPro" id="IPR013087">
    <property type="entry name" value="Znf_C2H2_type"/>
</dbReference>